<dbReference type="InterPro" id="IPR004158">
    <property type="entry name" value="DUF247_pln"/>
</dbReference>
<protein>
    <submittedName>
        <fullName evidence="1">Uncharacterized protein</fullName>
    </submittedName>
</protein>
<sequence length="197" mass="22718">MDSISRVRGDGPARLCFHYRVHTEGYQHRTTKTGDPLIDGNLASTVNADLILLENQLPYFILEKLFDPIVPRMCQYQTFRELIIAHFGSGGKIDKKSKFRHITDLLRCALVETLPQHDEVKCEAIDHMYNADKLDYGGIKFETVGEEFSLYVSFKNGCLKMSCITVDDELEMRLRNIMALEQCHYPFNSTYVTMSFF</sequence>
<proteinExistence type="predicted"/>
<dbReference type="PANTHER" id="PTHR31170">
    <property type="entry name" value="BNAC04G53230D PROTEIN"/>
    <property type="match status" value="1"/>
</dbReference>
<evidence type="ECO:0000313" key="2">
    <source>
        <dbReference type="Proteomes" id="UP000886595"/>
    </source>
</evidence>
<reference evidence="1 2" key="1">
    <citation type="submission" date="2020-02" db="EMBL/GenBank/DDBJ databases">
        <authorList>
            <person name="Ma Q."/>
            <person name="Huang Y."/>
            <person name="Song X."/>
            <person name="Pei D."/>
        </authorList>
    </citation>
    <scope>NUCLEOTIDE SEQUENCE [LARGE SCALE GENOMIC DNA]</scope>
    <source>
        <strain evidence="1">Sxm20200214</strain>
        <tissue evidence="1">Leaf</tissue>
    </source>
</reference>
<dbReference type="EMBL" id="JAAMPC010000015">
    <property type="protein sequence ID" value="KAG2258746.1"/>
    <property type="molecule type" value="Genomic_DNA"/>
</dbReference>
<dbReference type="OrthoDB" id="591587at2759"/>
<name>A0A8X7PV31_BRACI</name>
<keyword evidence="2" id="KW-1185">Reference proteome</keyword>
<dbReference type="Pfam" id="PF03140">
    <property type="entry name" value="DUF247"/>
    <property type="match status" value="1"/>
</dbReference>
<dbReference type="Proteomes" id="UP000886595">
    <property type="component" value="Unassembled WGS sequence"/>
</dbReference>
<accession>A0A8X7PV31</accession>
<dbReference type="AlphaFoldDB" id="A0A8X7PV31"/>
<dbReference type="PANTHER" id="PTHR31170:SF9">
    <property type="entry name" value="PROTEIN, PUTATIVE (DUF247)-RELATED"/>
    <property type="match status" value="1"/>
</dbReference>
<comment type="caution">
    <text evidence="1">The sequence shown here is derived from an EMBL/GenBank/DDBJ whole genome shotgun (WGS) entry which is preliminary data.</text>
</comment>
<organism evidence="1 2">
    <name type="scientific">Brassica carinata</name>
    <name type="common">Ethiopian mustard</name>
    <name type="synonym">Abyssinian cabbage</name>
    <dbReference type="NCBI Taxonomy" id="52824"/>
    <lineage>
        <taxon>Eukaryota</taxon>
        <taxon>Viridiplantae</taxon>
        <taxon>Streptophyta</taxon>
        <taxon>Embryophyta</taxon>
        <taxon>Tracheophyta</taxon>
        <taxon>Spermatophyta</taxon>
        <taxon>Magnoliopsida</taxon>
        <taxon>eudicotyledons</taxon>
        <taxon>Gunneridae</taxon>
        <taxon>Pentapetalae</taxon>
        <taxon>rosids</taxon>
        <taxon>malvids</taxon>
        <taxon>Brassicales</taxon>
        <taxon>Brassicaceae</taxon>
        <taxon>Brassiceae</taxon>
        <taxon>Brassica</taxon>
    </lineage>
</organism>
<evidence type="ECO:0000313" key="1">
    <source>
        <dbReference type="EMBL" id="KAG2258746.1"/>
    </source>
</evidence>
<gene>
    <name evidence="1" type="ORF">Bca52824_078040</name>
</gene>